<evidence type="ECO:0000256" key="9">
    <source>
        <dbReference type="RuleBase" id="RU366031"/>
    </source>
</evidence>
<dbReference type="OrthoDB" id="9815856at2"/>
<dbReference type="UniPathway" id="UPA00251">
    <property type="reaction ID" value="UER00320"/>
</dbReference>
<comment type="similarity">
    <text evidence="2 9">Belongs to the uroporphyrinogen-III synthase family.</text>
</comment>
<dbReference type="GO" id="GO:0006780">
    <property type="term" value="P:uroporphyrinogen III biosynthetic process"/>
    <property type="evidence" value="ECO:0007669"/>
    <property type="project" value="UniProtKB-UniRule"/>
</dbReference>
<name>A0A1H1M3V8_9CELL</name>
<dbReference type="STRING" id="545619.SAMN04489860_0120"/>
<dbReference type="RefSeq" id="WP_083371180.1">
    <property type="nucleotide sequence ID" value="NZ_LT629776.1"/>
</dbReference>
<dbReference type="EMBL" id="LT629776">
    <property type="protein sequence ID" value="SDR81182.1"/>
    <property type="molecule type" value="Genomic_DNA"/>
</dbReference>
<evidence type="ECO:0000256" key="2">
    <source>
        <dbReference type="ARBA" id="ARBA00008133"/>
    </source>
</evidence>
<dbReference type="InterPro" id="IPR039793">
    <property type="entry name" value="UROS/Hem4"/>
</dbReference>
<comment type="catalytic activity">
    <reaction evidence="8 9">
        <text>hydroxymethylbilane = uroporphyrinogen III + H2O</text>
        <dbReference type="Rhea" id="RHEA:18965"/>
        <dbReference type="ChEBI" id="CHEBI:15377"/>
        <dbReference type="ChEBI" id="CHEBI:57308"/>
        <dbReference type="ChEBI" id="CHEBI:57845"/>
        <dbReference type="EC" id="4.2.1.75"/>
    </reaction>
</comment>
<proteinExistence type="inferred from homology"/>
<evidence type="ECO:0000256" key="5">
    <source>
        <dbReference type="ARBA" id="ARBA00023244"/>
    </source>
</evidence>
<dbReference type="Proteomes" id="UP000185663">
    <property type="component" value="Chromosome I"/>
</dbReference>
<dbReference type="GO" id="GO:0004852">
    <property type="term" value="F:uroporphyrinogen-III synthase activity"/>
    <property type="evidence" value="ECO:0007669"/>
    <property type="project" value="UniProtKB-UniRule"/>
</dbReference>
<dbReference type="PANTHER" id="PTHR38042">
    <property type="entry name" value="UROPORPHYRINOGEN-III SYNTHASE, CHLOROPLASTIC"/>
    <property type="match status" value="1"/>
</dbReference>
<dbReference type="eggNOG" id="COG1587">
    <property type="taxonomic scope" value="Bacteria"/>
</dbReference>
<dbReference type="CDD" id="cd06578">
    <property type="entry name" value="HemD"/>
    <property type="match status" value="1"/>
</dbReference>
<feature type="domain" description="Tetrapyrrole biosynthesis uroporphyrinogen III synthase" evidence="10">
    <location>
        <begin position="26"/>
        <end position="256"/>
    </location>
</feature>
<dbReference type="Pfam" id="PF02602">
    <property type="entry name" value="HEM4"/>
    <property type="match status" value="1"/>
</dbReference>
<protein>
    <recommendedName>
        <fullName evidence="7 9">Uroporphyrinogen-III synthase</fullName>
        <ecNumber evidence="3 9">4.2.1.75</ecNumber>
    </recommendedName>
</protein>
<evidence type="ECO:0000259" key="10">
    <source>
        <dbReference type="Pfam" id="PF02602"/>
    </source>
</evidence>
<gene>
    <name evidence="11" type="ORF">SAMN04489860_0120</name>
</gene>
<organism evidence="11 12">
    <name type="scientific">Paraoerskovia marina</name>
    <dbReference type="NCBI Taxonomy" id="545619"/>
    <lineage>
        <taxon>Bacteria</taxon>
        <taxon>Bacillati</taxon>
        <taxon>Actinomycetota</taxon>
        <taxon>Actinomycetes</taxon>
        <taxon>Micrococcales</taxon>
        <taxon>Cellulomonadaceae</taxon>
        <taxon>Paraoerskovia</taxon>
    </lineage>
</organism>
<keyword evidence="5 9" id="KW-0627">Porphyrin biosynthesis</keyword>
<evidence type="ECO:0000313" key="12">
    <source>
        <dbReference type="Proteomes" id="UP000185663"/>
    </source>
</evidence>
<dbReference type="InterPro" id="IPR003754">
    <property type="entry name" value="4pyrrol_synth_uPrphyn_synth"/>
</dbReference>
<sequence>MTELSPDRLDGVTVLIPRSPSRAAALTDRLQARGARVIVSAVISRAPIEDTAPVDDAVTRLREGGFRWVAVTSVNAIDELVAAAARQATTLAEIPVRWAAVGRATARALEATGVEVAFRPTEASGAALAAELPGEPGDHADQADATVAPSVLLPLGDLATPTAAVGLRERGFDPHVVTVYRTVAHPVSREAAEAWQAGDVDVVVLTSGSVAREVASQLGPHACVAGVTIGEPTARAARDVHVRVDEVAASADDDGLEAAVLDVIAARLAADTPEHGDTALAPEDEVLPVRTPHLTPQEEL</sequence>
<evidence type="ECO:0000256" key="3">
    <source>
        <dbReference type="ARBA" id="ARBA00013109"/>
    </source>
</evidence>
<dbReference type="Gene3D" id="3.40.50.10090">
    <property type="match status" value="2"/>
</dbReference>
<evidence type="ECO:0000256" key="4">
    <source>
        <dbReference type="ARBA" id="ARBA00023239"/>
    </source>
</evidence>
<dbReference type="PANTHER" id="PTHR38042:SF1">
    <property type="entry name" value="UROPORPHYRINOGEN-III SYNTHASE, CHLOROPLASTIC"/>
    <property type="match status" value="1"/>
</dbReference>
<reference evidence="11 12" key="1">
    <citation type="submission" date="2016-10" db="EMBL/GenBank/DDBJ databases">
        <authorList>
            <person name="de Groot N.N."/>
        </authorList>
    </citation>
    <scope>NUCLEOTIDE SEQUENCE [LARGE SCALE GENOMIC DNA]</scope>
    <source>
        <strain evidence="11 12">DSM 22126</strain>
    </source>
</reference>
<keyword evidence="12" id="KW-1185">Reference proteome</keyword>
<evidence type="ECO:0000256" key="7">
    <source>
        <dbReference type="ARBA" id="ARBA00040167"/>
    </source>
</evidence>
<dbReference type="EC" id="4.2.1.75" evidence="3 9"/>
<evidence type="ECO:0000256" key="8">
    <source>
        <dbReference type="ARBA" id="ARBA00048617"/>
    </source>
</evidence>
<evidence type="ECO:0000256" key="6">
    <source>
        <dbReference type="ARBA" id="ARBA00037589"/>
    </source>
</evidence>
<evidence type="ECO:0000313" key="11">
    <source>
        <dbReference type="EMBL" id="SDR81182.1"/>
    </source>
</evidence>
<dbReference type="InterPro" id="IPR036108">
    <property type="entry name" value="4pyrrol_syn_uPrphyn_synt_sf"/>
</dbReference>
<dbReference type="AlphaFoldDB" id="A0A1H1M3V8"/>
<comment type="pathway">
    <text evidence="1 9">Porphyrin-containing compound metabolism; protoporphyrin-IX biosynthesis; coproporphyrinogen-III from 5-aminolevulinate: step 3/4.</text>
</comment>
<accession>A0A1H1M3V8</accession>
<evidence type="ECO:0000256" key="1">
    <source>
        <dbReference type="ARBA" id="ARBA00004772"/>
    </source>
</evidence>
<dbReference type="SUPFAM" id="SSF69618">
    <property type="entry name" value="HemD-like"/>
    <property type="match status" value="1"/>
</dbReference>
<dbReference type="GO" id="GO:0006782">
    <property type="term" value="P:protoporphyrinogen IX biosynthetic process"/>
    <property type="evidence" value="ECO:0007669"/>
    <property type="project" value="UniProtKB-UniRule"/>
</dbReference>
<keyword evidence="4 9" id="KW-0456">Lyase</keyword>
<comment type="function">
    <text evidence="6 9">Catalyzes cyclization of the linear tetrapyrrole, hydroxymethylbilane, to the macrocyclic uroporphyrinogen III.</text>
</comment>